<feature type="compositionally biased region" description="Polar residues" evidence="1">
    <location>
        <begin position="234"/>
        <end position="247"/>
    </location>
</feature>
<dbReference type="Proteomes" id="UP000315010">
    <property type="component" value="Unassembled WGS sequence"/>
</dbReference>
<gene>
    <name evidence="3" type="primary">rsxB</name>
    <name evidence="3" type="ORF">CA13_11990</name>
</gene>
<evidence type="ECO:0000256" key="1">
    <source>
        <dbReference type="SAM" id="MobiDB-lite"/>
    </source>
</evidence>
<evidence type="ECO:0000313" key="4">
    <source>
        <dbReference type="Proteomes" id="UP000315010"/>
    </source>
</evidence>
<protein>
    <submittedName>
        <fullName evidence="3">Electron transport complex subunit RsxB</fullName>
    </submittedName>
</protein>
<evidence type="ECO:0000259" key="2">
    <source>
        <dbReference type="PROSITE" id="PS51379"/>
    </source>
</evidence>
<dbReference type="PROSITE" id="PS51379">
    <property type="entry name" value="4FE4S_FER_2"/>
    <property type="match status" value="3"/>
</dbReference>
<comment type="caution">
    <text evidence="3">The sequence shown here is derived from an EMBL/GenBank/DDBJ whole genome shotgun (WGS) entry which is preliminary data.</text>
</comment>
<reference evidence="3 4" key="1">
    <citation type="submission" date="2019-02" db="EMBL/GenBank/DDBJ databases">
        <title>Deep-cultivation of Planctomycetes and their phenomic and genomic characterization uncovers novel biology.</title>
        <authorList>
            <person name="Wiegand S."/>
            <person name="Jogler M."/>
            <person name="Boedeker C."/>
            <person name="Pinto D."/>
            <person name="Vollmers J."/>
            <person name="Rivas-Marin E."/>
            <person name="Kohn T."/>
            <person name="Peeters S.H."/>
            <person name="Heuer A."/>
            <person name="Rast P."/>
            <person name="Oberbeckmann S."/>
            <person name="Bunk B."/>
            <person name="Jeske O."/>
            <person name="Meyerdierks A."/>
            <person name="Storesund J.E."/>
            <person name="Kallscheuer N."/>
            <person name="Luecker S."/>
            <person name="Lage O.M."/>
            <person name="Pohl T."/>
            <person name="Merkel B.J."/>
            <person name="Hornburger P."/>
            <person name="Mueller R.-W."/>
            <person name="Bruemmer F."/>
            <person name="Labrenz M."/>
            <person name="Spormann A.M."/>
            <person name="Op Den Camp H."/>
            <person name="Overmann J."/>
            <person name="Amann R."/>
            <person name="Jetten M.S.M."/>
            <person name="Mascher T."/>
            <person name="Medema M.H."/>
            <person name="Devos D.P."/>
            <person name="Kaster A.-K."/>
            <person name="Ovreas L."/>
            <person name="Rohde M."/>
            <person name="Galperin M.Y."/>
            <person name="Jogler C."/>
        </authorList>
    </citation>
    <scope>NUCLEOTIDE SEQUENCE [LARGE SCALE GENOMIC DNA]</scope>
    <source>
        <strain evidence="3 4">CA13</strain>
    </source>
</reference>
<proteinExistence type="predicted"/>
<feature type="domain" description="4Fe-4S ferredoxin-type" evidence="2">
    <location>
        <begin position="152"/>
        <end position="183"/>
    </location>
</feature>
<dbReference type="InterPro" id="IPR017896">
    <property type="entry name" value="4Fe4S_Fe-S-bd"/>
</dbReference>
<feature type="domain" description="4Fe-4S ferredoxin-type" evidence="2">
    <location>
        <begin position="126"/>
        <end position="145"/>
    </location>
</feature>
<dbReference type="SUPFAM" id="SSF54862">
    <property type="entry name" value="4Fe-4S ferredoxins"/>
    <property type="match status" value="1"/>
</dbReference>
<accession>A0A5C5YXN6</accession>
<organism evidence="3 4">
    <name type="scientific">Novipirellula herctigrandis</name>
    <dbReference type="NCBI Taxonomy" id="2527986"/>
    <lineage>
        <taxon>Bacteria</taxon>
        <taxon>Pseudomonadati</taxon>
        <taxon>Planctomycetota</taxon>
        <taxon>Planctomycetia</taxon>
        <taxon>Pirellulales</taxon>
        <taxon>Pirellulaceae</taxon>
        <taxon>Novipirellula</taxon>
    </lineage>
</organism>
<evidence type="ECO:0000313" key="3">
    <source>
        <dbReference type="EMBL" id="TWT79792.1"/>
    </source>
</evidence>
<name>A0A5C5YXN6_9BACT</name>
<sequence precursor="true">MPTEDQKDRREFMADAIRTSGVIAIAGGGGFLTGKRTTAENDGEPMVWQLDPDKCTACGNCATYCVLDVSAVKCFNAFDMCGFCDICTGYFEMDYESLDTAAENQACPTGAIVRKFVEEKSGQRFYEYTIDEPLCIGCAKCVKGCALMNGSMYLQVEHDRCLDCNECAIATACPTEAFYRIPASQAEIMKRRGAAVLNARGNQMLRTASGDQAKLDEANQLLSRTAVQRDWREQQANQENGGSTSDG</sequence>
<dbReference type="EMBL" id="SJPJ01000001">
    <property type="protein sequence ID" value="TWT79792.1"/>
    <property type="molecule type" value="Genomic_DNA"/>
</dbReference>
<dbReference type="Gene3D" id="3.30.70.20">
    <property type="match status" value="1"/>
</dbReference>
<dbReference type="AlphaFoldDB" id="A0A5C5YXN6"/>
<dbReference type="RefSeq" id="WP_419193961.1">
    <property type="nucleotide sequence ID" value="NZ_SJPJ01000001.1"/>
</dbReference>
<feature type="domain" description="4Fe-4S ferredoxin-type" evidence="2">
    <location>
        <begin position="46"/>
        <end position="75"/>
    </location>
</feature>
<feature type="region of interest" description="Disordered" evidence="1">
    <location>
        <begin position="226"/>
        <end position="247"/>
    </location>
</feature>
<dbReference type="Pfam" id="PF00037">
    <property type="entry name" value="Fer4"/>
    <property type="match status" value="1"/>
</dbReference>
<keyword evidence="4" id="KW-1185">Reference proteome</keyword>